<evidence type="ECO:0000313" key="4">
    <source>
        <dbReference type="Proteomes" id="UP000284842"/>
    </source>
</evidence>
<evidence type="ECO:0000313" key="3">
    <source>
        <dbReference type="EMBL" id="PPQ85735.1"/>
    </source>
</evidence>
<accession>A0A409X4P3</accession>
<comment type="caution">
    <text evidence="3">The sequence shown here is derived from an EMBL/GenBank/DDBJ whole genome shotgun (WGS) entry which is preliminary data.</text>
</comment>
<protein>
    <recommendedName>
        <fullName evidence="2">DUF6589 domain-containing protein</fullName>
    </recommendedName>
</protein>
<dbReference type="InterPro" id="IPR046496">
    <property type="entry name" value="DUF6589"/>
</dbReference>
<reference evidence="3 4" key="1">
    <citation type="journal article" date="2018" name="Evol. Lett.">
        <title>Horizontal gene cluster transfer increased hallucinogenic mushroom diversity.</title>
        <authorList>
            <person name="Reynolds H.T."/>
            <person name="Vijayakumar V."/>
            <person name="Gluck-Thaler E."/>
            <person name="Korotkin H.B."/>
            <person name="Matheny P.B."/>
            <person name="Slot J.C."/>
        </authorList>
    </citation>
    <scope>NUCLEOTIDE SEQUENCE [LARGE SCALE GENOMIC DNA]</scope>
    <source>
        <strain evidence="3 4">2629</strain>
    </source>
</reference>
<dbReference type="OrthoDB" id="4743193at2759"/>
<name>A0A409X4P3_9AGAR</name>
<dbReference type="EMBL" id="NHTK01004644">
    <property type="protein sequence ID" value="PPQ85735.1"/>
    <property type="molecule type" value="Genomic_DNA"/>
</dbReference>
<dbReference type="Pfam" id="PF20231">
    <property type="entry name" value="DUF6589"/>
    <property type="match status" value="1"/>
</dbReference>
<sequence>MVKSLSKDAMVRLKREVQTLLLCFAYDNFDTNFQVAHSNADHHAQFVSATSATAIPLYDGGPAHKLNLNALNCSSEVWARDPVNPWPPVPVQYPDPQDMLLMMHQQSQKLRSTPTDLSPHEKRLAWHIRDILIYRAPNQLFRHFIRQNGSPQPILPIPLHQTNQIPCRAMDIKESTTDGNAQVVENLLKQGGLGAQSFSSDGTLNDLPQGVVDISDRLILFHGDLLTIERLQTIKKSRRIEKTPKDRFQFVVGVPGLFHFLMACADAMWRIWLGVPEGRVDKNSLYEIVGVIRPSETGKILSKPGFRRVHEVIQQDVWGSILNCWEIIVRDQNSQWDSLEAFAAGKPTFNDIVEISHAIVRRFVAVNARQLSEDRKKPDSRRDKAFENQCLRNRDELLYLETYHALNSGDIGRVEETFLDWIYMFRAVGKHKYSTHLLRFEHDLKHLYPEEVSKIIRMNWLINPTGLPFGFRGVDWLVERNNLYTKVIYGGHGSNRSLDRIIEESPLIRLFQQMHVTIENGFHLTHQTIRHSMPILTVTMSKLRQHYLRHTPHVFTSGRSSRYEVPNTIEKGMGLLMSVQRSHKSIELEDSMDIDGEGDNETELDVEDGGLDDEVTSDDLVL</sequence>
<proteinExistence type="predicted"/>
<dbReference type="InParanoid" id="A0A409X4P3"/>
<evidence type="ECO:0000256" key="1">
    <source>
        <dbReference type="SAM" id="MobiDB-lite"/>
    </source>
</evidence>
<gene>
    <name evidence="3" type="ORF">CVT24_002060</name>
</gene>
<keyword evidence="4" id="KW-1185">Reference proteome</keyword>
<dbReference type="Proteomes" id="UP000284842">
    <property type="component" value="Unassembled WGS sequence"/>
</dbReference>
<feature type="domain" description="DUF6589" evidence="2">
    <location>
        <begin position="107"/>
        <end position="531"/>
    </location>
</feature>
<organism evidence="3 4">
    <name type="scientific">Panaeolus cyanescens</name>
    <dbReference type="NCBI Taxonomy" id="181874"/>
    <lineage>
        <taxon>Eukaryota</taxon>
        <taxon>Fungi</taxon>
        <taxon>Dikarya</taxon>
        <taxon>Basidiomycota</taxon>
        <taxon>Agaricomycotina</taxon>
        <taxon>Agaricomycetes</taxon>
        <taxon>Agaricomycetidae</taxon>
        <taxon>Agaricales</taxon>
        <taxon>Agaricineae</taxon>
        <taxon>Galeropsidaceae</taxon>
        <taxon>Panaeolus</taxon>
    </lineage>
</organism>
<dbReference type="AlphaFoldDB" id="A0A409X4P3"/>
<evidence type="ECO:0000259" key="2">
    <source>
        <dbReference type="Pfam" id="PF20231"/>
    </source>
</evidence>
<dbReference type="STRING" id="181874.A0A409X4P3"/>
<feature type="region of interest" description="Disordered" evidence="1">
    <location>
        <begin position="591"/>
        <end position="622"/>
    </location>
</feature>